<feature type="region of interest" description="Disordered" evidence="1">
    <location>
        <begin position="149"/>
        <end position="174"/>
    </location>
</feature>
<protein>
    <recommendedName>
        <fullName evidence="5">LTXXQ motif family protein</fullName>
    </recommendedName>
</protein>
<gene>
    <name evidence="3" type="ORF">M0G41_18225</name>
</gene>
<evidence type="ECO:0000313" key="4">
    <source>
        <dbReference type="Proteomes" id="UP001431449"/>
    </source>
</evidence>
<feature type="chain" id="PRO_5047292912" description="LTXXQ motif family protein" evidence="2">
    <location>
        <begin position="23"/>
        <end position="174"/>
    </location>
</feature>
<evidence type="ECO:0008006" key="5">
    <source>
        <dbReference type="Google" id="ProtNLM"/>
    </source>
</evidence>
<evidence type="ECO:0000256" key="1">
    <source>
        <dbReference type="SAM" id="MobiDB-lite"/>
    </source>
</evidence>
<organism evidence="3 4">
    <name type="scientific">Pseudomarimonas salicorniae</name>
    <dbReference type="NCBI Taxonomy" id="2933270"/>
    <lineage>
        <taxon>Bacteria</taxon>
        <taxon>Pseudomonadati</taxon>
        <taxon>Pseudomonadota</taxon>
        <taxon>Gammaproteobacteria</taxon>
        <taxon>Lysobacterales</taxon>
        <taxon>Lysobacteraceae</taxon>
        <taxon>Pseudomarimonas</taxon>
    </lineage>
</organism>
<sequence>MRPSTIRFALLAAALAAGLATAADDKEHKNYSFSPSHFEAQREAIIKGMRGKTYRELSDEDRDTVLAALDRMAGHLEGVSQLEELDKRVQTTLFNDQELVNNLLTQAAADSRLICRRETFVGSHRSTNVCLTVLERKRLREAAQAQMYSMQGSGYLPPEQSDVNPRPIRQRPIP</sequence>
<feature type="signal peptide" evidence="2">
    <location>
        <begin position="1"/>
        <end position="22"/>
    </location>
</feature>
<comment type="caution">
    <text evidence="3">The sequence shown here is derived from an EMBL/GenBank/DDBJ whole genome shotgun (WGS) entry which is preliminary data.</text>
</comment>
<evidence type="ECO:0000313" key="3">
    <source>
        <dbReference type="EMBL" id="MCK7595588.1"/>
    </source>
</evidence>
<keyword evidence="2" id="KW-0732">Signal</keyword>
<dbReference type="EMBL" id="JALNMH010000023">
    <property type="protein sequence ID" value="MCK7595588.1"/>
    <property type="molecule type" value="Genomic_DNA"/>
</dbReference>
<evidence type="ECO:0000256" key="2">
    <source>
        <dbReference type="SAM" id="SignalP"/>
    </source>
</evidence>
<proteinExistence type="predicted"/>
<dbReference type="Proteomes" id="UP001431449">
    <property type="component" value="Unassembled WGS sequence"/>
</dbReference>
<name>A0ABT0GMC6_9GAMM</name>
<dbReference type="RefSeq" id="WP_248211631.1">
    <property type="nucleotide sequence ID" value="NZ_JALNMH010000023.1"/>
</dbReference>
<accession>A0ABT0GMC6</accession>
<reference evidence="3" key="1">
    <citation type="submission" date="2022-04" db="EMBL/GenBank/DDBJ databases">
        <title>Lysobacter sp. CAU 1642 isolated from sea sand.</title>
        <authorList>
            <person name="Kim W."/>
        </authorList>
    </citation>
    <scope>NUCLEOTIDE SEQUENCE</scope>
    <source>
        <strain evidence="3">CAU 1642</strain>
    </source>
</reference>
<keyword evidence="4" id="KW-1185">Reference proteome</keyword>